<name>A0A318Z9X6_9EURO</name>
<proteinExistence type="predicted"/>
<dbReference type="RefSeq" id="XP_025429219.1">
    <property type="nucleotide sequence ID" value="XM_025570280.1"/>
</dbReference>
<accession>A0A318Z9X6</accession>
<organism evidence="2 3">
    <name type="scientific">Aspergillus saccharolyticus JOP 1030-1</name>
    <dbReference type="NCBI Taxonomy" id="1450539"/>
    <lineage>
        <taxon>Eukaryota</taxon>
        <taxon>Fungi</taxon>
        <taxon>Dikarya</taxon>
        <taxon>Ascomycota</taxon>
        <taxon>Pezizomycotina</taxon>
        <taxon>Eurotiomycetes</taxon>
        <taxon>Eurotiomycetidae</taxon>
        <taxon>Eurotiales</taxon>
        <taxon>Aspergillaceae</taxon>
        <taxon>Aspergillus</taxon>
        <taxon>Aspergillus subgen. Circumdati</taxon>
    </lineage>
</organism>
<dbReference type="Proteomes" id="UP000248349">
    <property type="component" value="Unassembled WGS sequence"/>
</dbReference>
<keyword evidence="3" id="KW-1185">Reference proteome</keyword>
<evidence type="ECO:0000313" key="2">
    <source>
        <dbReference type="EMBL" id="PYH43237.1"/>
    </source>
</evidence>
<protein>
    <submittedName>
        <fullName evidence="2">Uncharacterized protein</fullName>
    </submittedName>
</protein>
<evidence type="ECO:0000256" key="1">
    <source>
        <dbReference type="SAM" id="MobiDB-lite"/>
    </source>
</evidence>
<dbReference type="EMBL" id="KZ821245">
    <property type="protein sequence ID" value="PYH43237.1"/>
    <property type="molecule type" value="Genomic_DNA"/>
</dbReference>
<sequence>MIEGKVRFMSHIIFETRSLSYKSTRPWCTNLLMAISIAVTFSLQPLSRTVLWRLSTGSSLAGHSSTGNLARHTGLLGERRSGQ</sequence>
<gene>
    <name evidence="2" type="ORF">BP01DRAFT_105867</name>
</gene>
<reference evidence="2 3" key="1">
    <citation type="submission" date="2016-12" db="EMBL/GenBank/DDBJ databases">
        <title>The genomes of Aspergillus section Nigri reveals drivers in fungal speciation.</title>
        <authorList>
            <consortium name="DOE Joint Genome Institute"/>
            <person name="Vesth T.C."/>
            <person name="Nybo J."/>
            <person name="Theobald S."/>
            <person name="Brandl J."/>
            <person name="Frisvad J.C."/>
            <person name="Nielsen K.F."/>
            <person name="Lyhne E.K."/>
            <person name="Kogle M.E."/>
            <person name="Kuo A."/>
            <person name="Riley R."/>
            <person name="Clum A."/>
            <person name="Nolan M."/>
            <person name="Lipzen A."/>
            <person name="Salamov A."/>
            <person name="Henrissat B."/>
            <person name="Wiebenga A."/>
            <person name="De Vries R.P."/>
            <person name="Grigoriev I.V."/>
            <person name="Mortensen U.H."/>
            <person name="Andersen M.R."/>
            <person name="Baker S.E."/>
        </authorList>
    </citation>
    <scope>NUCLEOTIDE SEQUENCE [LARGE SCALE GENOMIC DNA]</scope>
    <source>
        <strain evidence="2 3">JOP 1030-1</strain>
    </source>
</reference>
<feature type="compositionally biased region" description="Polar residues" evidence="1">
    <location>
        <begin position="59"/>
        <end position="68"/>
    </location>
</feature>
<feature type="region of interest" description="Disordered" evidence="1">
    <location>
        <begin position="59"/>
        <end position="83"/>
    </location>
</feature>
<dbReference type="AlphaFoldDB" id="A0A318Z9X6"/>
<dbReference type="GeneID" id="37071508"/>
<evidence type="ECO:0000313" key="3">
    <source>
        <dbReference type="Proteomes" id="UP000248349"/>
    </source>
</evidence>